<reference evidence="2" key="1">
    <citation type="submission" date="2022-10" db="EMBL/GenBank/DDBJ databases">
        <title>The complete genomes of actinobacterial strains from the NBC collection.</title>
        <authorList>
            <person name="Joergensen T.S."/>
            <person name="Alvarez Arevalo M."/>
            <person name="Sterndorff E.B."/>
            <person name="Faurdal D."/>
            <person name="Vuksanovic O."/>
            <person name="Mourched A.-S."/>
            <person name="Charusanti P."/>
            <person name="Shaw S."/>
            <person name="Blin K."/>
            <person name="Weber T."/>
        </authorList>
    </citation>
    <scope>NUCLEOTIDE SEQUENCE</scope>
    <source>
        <strain evidence="2">NBC_00189</strain>
    </source>
</reference>
<protein>
    <submittedName>
        <fullName evidence="2">Uncharacterized protein</fullName>
    </submittedName>
</protein>
<gene>
    <name evidence="2" type="ORF">OG288_35755</name>
</gene>
<sequence length="180" mass="19360">MTWYRAVHPFDTAGRLARFALGTVADVTDALIRGLTAAVVDRMDLDELASRVDVNRVADRVDVNRIADRVEVDVVARRVDVDRIAARLNLDAVLARVDLVVLTKGVLEEIDLGRIVRDTGGGMADETVHGLRARSMRADQRVNRLADRLLRRPDPAGAGTGAATAAAPADGGGPPHEQAR</sequence>
<dbReference type="EMBL" id="CP108133">
    <property type="protein sequence ID" value="WTP53201.1"/>
    <property type="molecule type" value="Genomic_DNA"/>
</dbReference>
<keyword evidence="3" id="KW-1185">Reference proteome</keyword>
<dbReference type="Proteomes" id="UP001432166">
    <property type="component" value="Chromosome"/>
</dbReference>
<proteinExistence type="predicted"/>
<feature type="region of interest" description="Disordered" evidence="1">
    <location>
        <begin position="150"/>
        <end position="180"/>
    </location>
</feature>
<feature type="compositionally biased region" description="Low complexity" evidence="1">
    <location>
        <begin position="155"/>
        <end position="169"/>
    </location>
</feature>
<evidence type="ECO:0000313" key="2">
    <source>
        <dbReference type="EMBL" id="WTP53201.1"/>
    </source>
</evidence>
<evidence type="ECO:0000256" key="1">
    <source>
        <dbReference type="SAM" id="MobiDB-lite"/>
    </source>
</evidence>
<organism evidence="2 3">
    <name type="scientific">Streptomyces tauricus</name>
    <dbReference type="NCBI Taxonomy" id="68274"/>
    <lineage>
        <taxon>Bacteria</taxon>
        <taxon>Bacillati</taxon>
        <taxon>Actinomycetota</taxon>
        <taxon>Actinomycetes</taxon>
        <taxon>Kitasatosporales</taxon>
        <taxon>Streptomycetaceae</taxon>
        <taxon>Streptomyces</taxon>
        <taxon>Streptomyces aurantiacus group</taxon>
    </lineage>
</organism>
<evidence type="ECO:0000313" key="3">
    <source>
        <dbReference type="Proteomes" id="UP001432166"/>
    </source>
</evidence>
<accession>A0ABZ1JSA0</accession>
<name>A0ABZ1JSA0_9ACTN</name>
<dbReference type="RefSeq" id="WP_328939057.1">
    <property type="nucleotide sequence ID" value="NZ_CP108133.1"/>
</dbReference>